<dbReference type="Proteomes" id="UP000828390">
    <property type="component" value="Unassembled WGS sequence"/>
</dbReference>
<reference evidence="1" key="2">
    <citation type="submission" date="2020-11" db="EMBL/GenBank/DDBJ databases">
        <authorList>
            <person name="McCartney M.A."/>
            <person name="Auch B."/>
            <person name="Kono T."/>
            <person name="Mallez S."/>
            <person name="Becker A."/>
            <person name="Gohl D.M."/>
            <person name="Silverstein K.A.T."/>
            <person name="Koren S."/>
            <person name="Bechman K.B."/>
            <person name="Herman A."/>
            <person name="Abrahante J.E."/>
            <person name="Garbe J."/>
        </authorList>
    </citation>
    <scope>NUCLEOTIDE SEQUENCE</scope>
    <source>
        <strain evidence="1">Duluth1</strain>
        <tissue evidence="1">Whole animal</tissue>
    </source>
</reference>
<reference evidence="1" key="1">
    <citation type="journal article" date="2019" name="bioRxiv">
        <title>The Genome of the Zebra Mussel, Dreissena polymorpha: A Resource for Invasive Species Research.</title>
        <authorList>
            <person name="McCartney M.A."/>
            <person name="Auch B."/>
            <person name="Kono T."/>
            <person name="Mallez S."/>
            <person name="Zhang Y."/>
            <person name="Obille A."/>
            <person name="Becker A."/>
            <person name="Abrahante J.E."/>
            <person name="Garbe J."/>
            <person name="Badalamenti J.P."/>
            <person name="Herman A."/>
            <person name="Mangelson H."/>
            <person name="Liachko I."/>
            <person name="Sullivan S."/>
            <person name="Sone E.D."/>
            <person name="Koren S."/>
            <person name="Silverstein K.A.T."/>
            <person name="Beckman K.B."/>
            <person name="Gohl D.M."/>
        </authorList>
    </citation>
    <scope>NUCLEOTIDE SEQUENCE</scope>
    <source>
        <strain evidence="1">Duluth1</strain>
        <tissue evidence="1">Whole animal</tissue>
    </source>
</reference>
<proteinExistence type="predicted"/>
<dbReference type="EMBL" id="JAIWYP010000003">
    <property type="protein sequence ID" value="KAH3853124.1"/>
    <property type="molecule type" value="Genomic_DNA"/>
</dbReference>
<protein>
    <submittedName>
        <fullName evidence="1">Uncharacterized protein</fullName>
    </submittedName>
</protein>
<dbReference type="AlphaFoldDB" id="A0A9D4R326"/>
<accession>A0A9D4R326</accession>
<comment type="caution">
    <text evidence="1">The sequence shown here is derived from an EMBL/GenBank/DDBJ whole genome shotgun (WGS) entry which is preliminary data.</text>
</comment>
<keyword evidence="2" id="KW-1185">Reference proteome</keyword>
<name>A0A9D4R326_DREPO</name>
<sequence length="103" mass="11058">MYFIVDYYVLRNPGSCVGNAKDDFMAGSCVGNAKDDFMAASCVGIAKDDIMAGSCVANARYSWVLGRAFGMDCCILRQKTVLIGKLFCAGRTLLTLCVVCVGF</sequence>
<evidence type="ECO:0000313" key="2">
    <source>
        <dbReference type="Proteomes" id="UP000828390"/>
    </source>
</evidence>
<evidence type="ECO:0000313" key="1">
    <source>
        <dbReference type="EMBL" id="KAH3853124.1"/>
    </source>
</evidence>
<gene>
    <name evidence="1" type="ORF">DPMN_095646</name>
</gene>
<organism evidence="1 2">
    <name type="scientific">Dreissena polymorpha</name>
    <name type="common">Zebra mussel</name>
    <name type="synonym">Mytilus polymorpha</name>
    <dbReference type="NCBI Taxonomy" id="45954"/>
    <lineage>
        <taxon>Eukaryota</taxon>
        <taxon>Metazoa</taxon>
        <taxon>Spiralia</taxon>
        <taxon>Lophotrochozoa</taxon>
        <taxon>Mollusca</taxon>
        <taxon>Bivalvia</taxon>
        <taxon>Autobranchia</taxon>
        <taxon>Heteroconchia</taxon>
        <taxon>Euheterodonta</taxon>
        <taxon>Imparidentia</taxon>
        <taxon>Neoheterodontei</taxon>
        <taxon>Myida</taxon>
        <taxon>Dreissenoidea</taxon>
        <taxon>Dreissenidae</taxon>
        <taxon>Dreissena</taxon>
    </lineage>
</organism>